<dbReference type="OrthoDB" id="9788100at2"/>
<keyword evidence="4" id="KW-1185">Reference proteome</keyword>
<dbReference type="PANTHER" id="PTHR39452">
    <property type="entry name" value="CHEY-P PHOSPHATASE CHEX"/>
    <property type="match status" value="1"/>
</dbReference>
<dbReference type="RefSeq" id="WP_066244104.1">
    <property type="nucleotide sequence ID" value="NZ_LSGP01000023.1"/>
</dbReference>
<accession>A0A154BNH9</accession>
<comment type="caution">
    <text evidence="3">The sequence shown here is derived from an EMBL/GenBank/DDBJ whole genome shotgun (WGS) entry which is preliminary data.</text>
</comment>
<dbReference type="STRING" id="1794912.AXX12_12270"/>
<feature type="domain" description="Chemotaxis phosphatase CheX-like" evidence="2">
    <location>
        <begin position="43"/>
        <end position="137"/>
    </location>
</feature>
<dbReference type="AlphaFoldDB" id="A0A154BNH9"/>
<dbReference type="InterPro" id="IPR038756">
    <property type="entry name" value="CheX-like"/>
</dbReference>
<dbReference type="InterPro" id="IPR028051">
    <property type="entry name" value="CheX-like_dom"/>
</dbReference>
<evidence type="ECO:0000256" key="1">
    <source>
        <dbReference type="ARBA" id="ARBA00022500"/>
    </source>
</evidence>
<dbReference type="InterPro" id="IPR028976">
    <property type="entry name" value="CheC-like_sf"/>
</dbReference>
<dbReference type="PANTHER" id="PTHR39452:SF1">
    <property type="entry name" value="CHEY-P PHOSPHATASE CHEX"/>
    <property type="match status" value="1"/>
</dbReference>
<dbReference type="Proteomes" id="UP000076268">
    <property type="component" value="Unassembled WGS sequence"/>
</dbReference>
<dbReference type="Pfam" id="PF13690">
    <property type="entry name" value="CheX"/>
    <property type="match status" value="1"/>
</dbReference>
<reference evidence="3 4" key="1">
    <citation type="submission" date="2016-02" db="EMBL/GenBank/DDBJ databases">
        <title>Anaerosporomusa subterraneum gen. nov., sp. nov., a spore-forming obligate anaerobe isolated from saprolite.</title>
        <authorList>
            <person name="Choi J.K."/>
            <person name="Shah M."/>
            <person name="Yee N."/>
        </authorList>
    </citation>
    <scope>NUCLEOTIDE SEQUENCE [LARGE SCALE GENOMIC DNA]</scope>
    <source>
        <strain evidence="3 4">RU4</strain>
    </source>
</reference>
<name>A0A154BNH9_ANASB</name>
<dbReference type="Gene3D" id="3.40.1550.10">
    <property type="entry name" value="CheC-like"/>
    <property type="match status" value="1"/>
</dbReference>
<gene>
    <name evidence="3" type="ORF">AXX12_12270</name>
</gene>
<keyword evidence="1" id="KW-0145">Chemotaxis</keyword>
<dbReference type="EMBL" id="LSGP01000023">
    <property type="protein sequence ID" value="KYZ75486.1"/>
    <property type="molecule type" value="Genomic_DNA"/>
</dbReference>
<evidence type="ECO:0000259" key="2">
    <source>
        <dbReference type="Pfam" id="PF13690"/>
    </source>
</evidence>
<dbReference type="GO" id="GO:0006935">
    <property type="term" value="P:chemotaxis"/>
    <property type="evidence" value="ECO:0007669"/>
    <property type="project" value="UniProtKB-KW"/>
</dbReference>
<dbReference type="CDD" id="cd17906">
    <property type="entry name" value="CheX"/>
    <property type="match status" value="1"/>
</dbReference>
<sequence>MDVKSIAPFFDAILNVMPQLGFQNVTRGRMSVADGNKIASNGVMVIVGLTHQLRGTIVYNMTEESAKKIASKMMMGMPVPDFDAMAESAISEMGNMLAANAAILFEAQGAKIDISPPTLIVGDSYTSTSGNMRRIIVEVLVDEIPLEVNISLNS</sequence>
<evidence type="ECO:0000313" key="4">
    <source>
        <dbReference type="Proteomes" id="UP000076268"/>
    </source>
</evidence>
<dbReference type="SUPFAM" id="SSF103039">
    <property type="entry name" value="CheC-like"/>
    <property type="match status" value="1"/>
</dbReference>
<evidence type="ECO:0000313" key="3">
    <source>
        <dbReference type="EMBL" id="KYZ75486.1"/>
    </source>
</evidence>
<organism evidence="3 4">
    <name type="scientific">Anaerosporomusa subterranea</name>
    <dbReference type="NCBI Taxonomy" id="1794912"/>
    <lineage>
        <taxon>Bacteria</taxon>
        <taxon>Bacillati</taxon>
        <taxon>Bacillota</taxon>
        <taxon>Negativicutes</taxon>
        <taxon>Acetonemataceae</taxon>
        <taxon>Anaerosporomusa</taxon>
    </lineage>
</organism>
<protein>
    <submittedName>
        <fullName evidence="3">Chemotaxis protein CheX</fullName>
    </submittedName>
</protein>
<proteinExistence type="predicted"/>